<feature type="binding site" evidence="11">
    <location>
        <position position="162"/>
    </location>
    <ligand>
        <name>ATP</name>
        <dbReference type="ChEBI" id="CHEBI:30616"/>
    </ligand>
</feature>
<evidence type="ECO:0000313" key="15">
    <source>
        <dbReference type="EMBL" id="GHP12760.1"/>
    </source>
</evidence>
<protein>
    <recommendedName>
        <fullName evidence="11">CCA-adding enzyme</fullName>
        <ecNumber evidence="11">2.7.7.72</ecNumber>
    </recommendedName>
    <alternativeName>
        <fullName evidence="11">CCA tRNA nucleotidyltransferase</fullName>
    </alternativeName>
    <alternativeName>
        <fullName evidence="11">tRNA CCA-pyrophosphorylase</fullName>
    </alternativeName>
    <alternativeName>
        <fullName evidence="11">tRNA adenylyl-/cytidylyl- transferase</fullName>
    </alternativeName>
    <alternativeName>
        <fullName evidence="11">tRNA nucleotidyltransferase</fullName>
    </alternativeName>
    <alternativeName>
        <fullName evidence="11">tRNA-NT</fullName>
    </alternativeName>
</protein>
<dbReference type="RefSeq" id="WP_373300127.1">
    <property type="nucleotide sequence ID" value="NZ_BNJR01000004.1"/>
</dbReference>
<evidence type="ECO:0000256" key="5">
    <source>
        <dbReference type="ARBA" id="ARBA00022723"/>
    </source>
</evidence>
<comment type="catalytic activity">
    <reaction evidence="11">
        <text>a tRNA with a 3' CCA end + 2 CTP + ATP = a tRNA with a 3' CCACCA end + 3 diphosphate</text>
        <dbReference type="Rhea" id="RHEA:76235"/>
        <dbReference type="Rhea" id="RHEA-COMP:10468"/>
        <dbReference type="Rhea" id="RHEA-COMP:18655"/>
        <dbReference type="ChEBI" id="CHEBI:30616"/>
        <dbReference type="ChEBI" id="CHEBI:33019"/>
        <dbReference type="ChEBI" id="CHEBI:37563"/>
        <dbReference type="ChEBI" id="CHEBI:83071"/>
        <dbReference type="ChEBI" id="CHEBI:195187"/>
    </reaction>
</comment>
<feature type="binding site" evidence="11">
    <location>
        <position position="165"/>
    </location>
    <ligand>
        <name>ATP</name>
        <dbReference type="ChEBI" id="CHEBI:30616"/>
    </ligand>
</feature>
<comment type="function">
    <text evidence="11">Catalyzes the addition and repair of the essential 3'-terminal CCA sequence in tRNAs without using a nucleic acid template. Adds these three nucleotides in the order of C, C, and A to the tRNA nucleotide-73, using CTP and ATP as substrates and producing inorganic pyrophosphate. tRNA 3'-terminal CCA addition is required both for tRNA processing and repair. Also involved in tRNA surveillance by mediating tandem CCA addition to generate a CCACCA at the 3' terminus of unstable tRNAs. While stable tRNAs receive only 3'-terminal CCA, unstable tRNAs are marked with CCACCA and rapidly degraded.</text>
</comment>
<evidence type="ECO:0000256" key="7">
    <source>
        <dbReference type="ARBA" id="ARBA00022800"/>
    </source>
</evidence>
<comment type="catalytic activity">
    <reaction evidence="11">
        <text>a tRNA precursor + 2 CTP + ATP = a tRNA with a 3' CCA end + 3 diphosphate</text>
        <dbReference type="Rhea" id="RHEA:14433"/>
        <dbReference type="Rhea" id="RHEA-COMP:10465"/>
        <dbReference type="Rhea" id="RHEA-COMP:10468"/>
        <dbReference type="ChEBI" id="CHEBI:30616"/>
        <dbReference type="ChEBI" id="CHEBI:33019"/>
        <dbReference type="ChEBI" id="CHEBI:37563"/>
        <dbReference type="ChEBI" id="CHEBI:74896"/>
        <dbReference type="ChEBI" id="CHEBI:83071"/>
        <dbReference type="EC" id="2.7.7.72"/>
    </reaction>
</comment>
<feature type="binding site" evidence="11">
    <location>
        <position position="32"/>
    </location>
    <ligand>
        <name>ATP</name>
        <dbReference type="ChEBI" id="CHEBI:30616"/>
    </ligand>
</feature>
<keyword evidence="8 11" id="KW-0067">ATP-binding</keyword>
<dbReference type="InterPro" id="IPR002646">
    <property type="entry name" value="PolA_pol_head_dom"/>
</dbReference>
<sequence length="402" mass="45037">MKISKIPNEFQEALPILRKIEQAGFEAYFVGGSVRDTLLGRPIHDVDIATSAYPSEVKSLFRRTVDTGIEHGTVMILDHGTGYEVTTFRTESGYQDYRRPDHVKFVRSLKEDLKRRDFTINALAMSENGQITDLFGGLADMAAHVIKAVGDPNERFNEDALRMMRAVRFASQLDFKIEANTLAGISRHSQLLEKIAVERIHAEFVKMMMGKDAKRGLDLTLITNLYRHMPGFASKKAQLQAIATTGFSVQNEVQVWALLAFYFNDHSEQIKRFLKAWKSANQVIEDVILTTELLFKMTADDVSNWDLYRAGQRNVQNAVTILNAGGTTSFSDYLNDYDQLPITNKKQLQITGGELIKAGILSPSPLLGQTLNYLEKAVVQAEVTNEKQALIAAVSHFVNGDD</sequence>
<dbReference type="Pfam" id="PF12627">
    <property type="entry name" value="PolyA_pol_RNAbd"/>
    <property type="match status" value="1"/>
</dbReference>
<dbReference type="Pfam" id="PF01743">
    <property type="entry name" value="PolyA_pol"/>
    <property type="match status" value="1"/>
</dbReference>
<organism evidence="15 16">
    <name type="scientific">Lentilactobacillus fungorum</name>
    <dbReference type="NCBI Taxonomy" id="2201250"/>
    <lineage>
        <taxon>Bacteria</taxon>
        <taxon>Bacillati</taxon>
        <taxon>Bacillota</taxon>
        <taxon>Bacilli</taxon>
        <taxon>Lactobacillales</taxon>
        <taxon>Lactobacillaceae</taxon>
        <taxon>Lentilactobacillus</taxon>
    </lineage>
</organism>
<evidence type="ECO:0000259" key="14">
    <source>
        <dbReference type="Pfam" id="PF13735"/>
    </source>
</evidence>
<feature type="binding site" evidence="11">
    <location>
        <position position="45"/>
    </location>
    <ligand>
        <name>Mg(2+)</name>
        <dbReference type="ChEBI" id="CHEBI:18420"/>
    </ligand>
</feature>
<keyword evidence="3 11" id="KW-0819">tRNA processing</keyword>
<comment type="miscellaneous">
    <text evidence="11">A single active site specifically recognizes both ATP and CTP and is responsible for their addition.</text>
</comment>
<dbReference type="Gene3D" id="3.30.460.10">
    <property type="entry name" value="Beta Polymerase, domain 2"/>
    <property type="match status" value="1"/>
</dbReference>
<dbReference type="PANTHER" id="PTHR46173">
    <property type="entry name" value="CCA TRNA NUCLEOTIDYLTRANSFERASE 1, MITOCHONDRIAL"/>
    <property type="match status" value="1"/>
</dbReference>
<feature type="binding site" evidence="11">
    <location>
        <position position="159"/>
    </location>
    <ligand>
        <name>CTP</name>
        <dbReference type="ChEBI" id="CHEBI:37563"/>
    </ligand>
</feature>
<dbReference type="InterPro" id="IPR043519">
    <property type="entry name" value="NT_sf"/>
</dbReference>
<feature type="binding site" evidence="11">
    <location>
        <position position="116"/>
    </location>
    <ligand>
        <name>CTP</name>
        <dbReference type="ChEBI" id="CHEBI:37563"/>
    </ligand>
</feature>
<keyword evidence="7 11" id="KW-0692">RNA repair</keyword>
<evidence type="ECO:0000256" key="4">
    <source>
        <dbReference type="ARBA" id="ARBA00022695"/>
    </source>
</evidence>
<comment type="caution">
    <text evidence="15">The sequence shown here is derived from an EMBL/GenBank/DDBJ whole genome shotgun (WGS) entry which is preliminary data.</text>
</comment>
<evidence type="ECO:0000256" key="1">
    <source>
        <dbReference type="ARBA" id="ARBA00001946"/>
    </source>
</evidence>
<feature type="binding site" evidence="11">
    <location>
        <position position="32"/>
    </location>
    <ligand>
        <name>CTP</name>
        <dbReference type="ChEBI" id="CHEBI:37563"/>
    </ligand>
</feature>
<dbReference type="CDD" id="cd05398">
    <property type="entry name" value="NT_ClassII-CCAase"/>
    <property type="match status" value="1"/>
</dbReference>
<evidence type="ECO:0000259" key="13">
    <source>
        <dbReference type="Pfam" id="PF12627"/>
    </source>
</evidence>
<feature type="binding site" evidence="11">
    <location>
        <position position="168"/>
    </location>
    <ligand>
        <name>ATP</name>
        <dbReference type="ChEBI" id="CHEBI:30616"/>
    </ligand>
</feature>
<dbReference type="HAMAP" id="MF_01263">
    <property type="entry name" value="CCA_bact_type3"/>
    <property type="match status" value="1"/>
</dbReference>
<feature type="binding site" evidence="11">
    <location>
        <position position="168"/>
    </location>
    <ligand>
        <name>CTP</name>
        <dbReference type="ChEBI" id="CHEBI:37563"/>
    </ligand>
</feature>
<keyword evidence="10 11" id="KW-0694">RNA-binding</keyword>
<keyword evidence="9 11" id="KW-0460">Magnesium</keyword>
<dbReference type="Pfam" id="PF13735">
    <property type="entry name" value="tRNA_NucTran2_2"/>
    <property type="match status" value="1"/>
</dbReference>
<proteinExistence type="inferred from homology"/>
<comment type="cofactor">
    <cofactor evidence="1 11">
        <name>Mg(2+)</name>
        <dbReference type="ChEBI" id="CHEBI:18420"/>
    </cofactor>
</comment>
<feature type="binding site" evidence="11">
    <location>
        <position position="47"/>
    </location>
    <ligand>
        <name>Mg(2+)</name>
        <dbReference type="ChEBI" id="CHEBI:18420"/>
    </ligand>
</feature>
<evidence type="ECO:0000256" key="11">
    <source>
        <dbReference type="HAMAP-Rule" id="MF_01263"/>
    </source>
</evidence>
<dbReference type="Gene3D" id="1.10.110.30">
    <property type="match status" value="1"/>
</dbReference>
<feature type="binding site" evidence="11">
    <location>
        <position position="162"/>
    </location>
    <ligand>
        <name>CTP</name>
        <dbReference type="ChEBI" id="CHEBI:37563"/>
    </ligand>
</feature>
<keyword evidence="4 11" id="KW-0548">Nucleotidyltransferase</keyword>
<feature type="binding site" evidence="11">
    <location>
        <position position="35"/>
    </location>
    <ligand>
        <name>CTP</name>
        <dbReference type="ChEBI" id="CHEBI:37563"/>
    </ligand>
</feature>
<keyword evidence="16" id="KW-1185">Reference proteome</keyword>
<feature type="binding site" evidence="11">
    <location>
        <position position="159"/>
    </location>
    <ligand>
        <name>ATP</name>
        <dbReference type="ChEBI" id="CHEBI:30616"/>
    </ligand>
</feature>
<feature type="binding site" evidence="11">
    <location>
        <position position="165"/>
    </location>
    <ligand>
        <name>CTP</name>
        <dbReference type="ChEBI" id="CHEBI:37563"/>
    </ligand>
</feature>
<name>A0ABQ3VV44_9LACO</name>
<evidence type="ECO:0000256" key="2">
    <source>
        <dbReference type="ARBA" id="ARBA00022679"/>
    </source>
</evidence>
<dbReference type="Proteomes" id="UP000604765">
    <property type="component" value="Unassembled WGS sequence"/>
</dbReference>
<keyword evidence="6 11" id="KW-0547">Nucleotide-binding</keyword>
<dbReference type="InterPro" id="IPR023068">
    <property type="entry name" value="CCA-adding_enz_firmicutes"/>
</dbReference>
<evidence type="ECO:0000256" key="3">
    <source>
        <dbReference type="ARBA" id="ARBA00022694"/>
    </source>
</evidence>
<reference evidence="15 16" key="1">
    <citation type="journal article" date="2021" name="Int. J. Syst. Evol. Microbiol.">
        <title>Lentilactobacillus fungorum sp. nov., isolated from spent mushroom substrates.</title>
        <authorList>
            <person name="Tohno M."/>
            <person name="Tanizawa Y."/>
            <person name="Kojima Y."/>
            <person name="Sakamoto M."/>
            <person name="Ohkuma M."/>
            <person name="Kobayashi H."/>
        </authorList>
    </citation>
    <scope>NUCLEOTIDE SEQUENCE [LARGE SCALE GENOMIC DNA]</scope>
    <source>
        <strain evidence="15 16">YK48G</strain>
    </source>
</reference>
<keyword evidence="5 11" id="KW-0479">Metal-binding</keyword>
<dbReference type="Gene3D" id="1.20.58.560">
    <property type="match status" value="1"/>
</dbReference>
<dbReference type="NCBIfam" id="NF009814">
    <property type="entry name" value="PRK13299.1"/>
    <property type="match status" value="1"/>
</dbReference>
<dbReference type="InterPro" id="IPR050264">
    <property type="entry name" value="Bact_CCA-adding_enz_type3_sf"/>
</dbReference>
<feature type="domain" description="tRNA nucleotidyltransferase/poly(A) polymerase RNA and SrmB- binding" evidence="13">
    <location>
        <begin position="174"/>
        <end position="233"/>
    </location>
</feature>
<feature type="binding site" evidence="11">
    <location>
        <position position="35"/>
    </location>
    <ligand>
        <name>ATP</name>
        <dbReference type="ChEBI" id="CHEBI:30616"/>
    </ligand>
</feature>
<accession>A0ABQ3VV44</accession>
<feature type="domain" description="Poly A polymerase head" evidence="12">
    <location>
        <begin position="27"/>
        <end position="146"/>
    </location>
</feature>
<gene>
    <name evidence="11 15" type="primary">cca</name>
    <name evidence="15" type="ORF">YK48G_01850</name>
</gene>
<feature type="domain" description="CCA-adding enzyme C-terminal" evidence="14">
    <location>
        <begin position="247"/>
        <end position="394"/>
    </location>
</feature>
<evidence type="ECO:0000256" key="6">
    <source>
        <dbReference type="ARBA" id="ARBA00022741"/>
    </source>
</evidence>
<evidence type="ECO:0000259" key="12">
    <source>
        <dbReference type="Pfam" id="PF01743"/>
    </source>
</evidence>
<feature type="binding site" evidence="11">
    <location>
        <position position="116"/>
    </location>
    <ligand>
        <name>ATP</name>
        <dbReference type="ChEBI" id="CHEBI:30616"/>
    </ligand>
</feature>
<dbReference type="EC" id="2.7.7.72" evidence="11"/>
<dbReference type="SUPFAM" id="SSF81891">
    <property type="entry name" value="Poly A polymerase C-terminal region-like"/>
    <property type="match status" value="1"/>
</dbReference>
<dbReference type="PANTHER" id="PTHR46173:SF1">
    <property type="entry name" value="CCA TRNA NUCLEOTIDYLTRANSFERASE 1, MITOCHONDRIAL"/>
    <property type="match status" value="1"/>
</dbReference>
<dbReference type="InterPro" id="IPR032810">
    <property type="entry name" value="CCA-adding_enz_C"/>
</dbReference>
<dbReference type="SUPFAM" id="SSF81301">
    <property type="entry name" value="Nucleotidyltransferase"/>
    <property type="match status" value="1"/>
</dbReference>
<evidence type="ECO:0000256" key="10">
    <source>
        <dbReference type="ARBA" id="ARBA00022884"/>
    </source>
</evidence>
<evidence type="ECO:0000256" key="8">
    <source>
        <dbReference type="ARBA" id="ARBA00022840"/>
    </source>
</evidence>
<evidence type="ECO:0000313" key="16">
    <source>
        <dbReference type="Proteomes" id="UP000604765"/>
    </source>
</evidence>
<comment type="subunit">
    <text evidence="11">Homodimer.</text>
</comment>
<dbReference type="InterPro" id="IPR032828">
    <property type="entry name" value="PolyA_RNA-bd"/>
</dbReference>
<dbReference type="EMBL" id="BNJR01000004">
    <property type="protein sequence ID" value="GHP12760.1"/>
    <property type="molecule type" value="Genomic_DNA"/>
</dbReference>
<evidence type="ECO:0000256" key="9">
    <source>
        <dbReference type="ARBA" id="ARBA00022842"/>
    </source>
</evidence>
<keyword evidence="2 11" id="KW-0808">Transferase</keyword>
<comment type="similarity">
    <text evidence="11">Belongs to the tRNA nucleotidyltransferase/poly(A) polymerase family. Bacterial CCA-adding enzyme type 3 subfamily.</text>
</comment>
<dbReference type="Gene3D" id="1.10.246.80">
    <property type="match status" value="1"/>
</dbReference>